<reference evidence="3 4" key="1">
    <citation type="submission" date="2007-06" db="EMBL/GenBank/DDBJ databases">
        <title>The Genome Sequence of Coccidioides posadasii RMSCC_3488.</title>
        <authorList>
            <consortium name="Coccidioides Genome Resources Consortium"/>
            <consortium name="The Broad Institute Genome Sequencing Platform"/>
            <person name="Henn M.R."/>
            <person name="Sykes S."/>
            <person name="Young S."/>
            <person name="Jaffe D."/>
            <person name="Berlin A."/>
            <person name="Alvarez P."/>
            <person name="Butler J."/>
            <person name="Gnerre S."/>
            <person name="Grabherr M."/>
            <person name="Mauceli E."/>
            <person name="Brockman W."/>
            <person name="Kodira C."/>
            <person name="Alvarado L."/>
            <person name="Zeng Q."/>
            <person name="Crawford M."/>
            <person name="Antoine C."/>
            <person name="Devon K."/>
            <person name="Galgiani J."/>
            <person name="Orsborn K."/>
            <person name="Lewis M.L."/>
            <person name="Nusbaum C."/>
            <person name="Galagan J."/>
            <person name="Birren B."/>
        </authorList>
    </citation>
    <scope>NUCLEOTIDE SEQUENCE [LARGE SCALE GENOMIC DNA]</scope>
    <source>
        <strain evidence="3 4">RMSCC 3488</strain>
    </source>
</reference>
<dbReference type="OrthoDB" id="5244622at2759"/>
<evidence type="ECO:0000313" key="4">
    <source>
        <dbReference type="Proteomes" id="UP000054567"/>
    </source>
</evidence>
<protein>
    <submittedName>
        <fullName evidence="3">Uncharacterized protein</fullName>
    </submittedName>
</protein>
<dbReference type="AlphaFoldDB" id="A0A0J6FDJ8"/>
<dbReference type="VEuPathDB" id="FungiDB:CPAG_07468"/>
<feature type="region of interest" description="Disordered" evidence="2">
    <location>
        <begin position="247"/>
        <end position="291"/>
    </location>
</feature>
<evidence type="ECO:0000313" key="3">
    <source>
        <dbReference type="EMBL" id="KMM71161.1"/>
    </source>
</evidence>
<organism evidence="3 4">
    <name type="scientific">Coccidioides posadasii RMSCC 3488</name>
    <dbReference type="NCBI Taxonomy" id="454284"/>
    <lineage>
        <taxon>Eukaryota</taxon>
        <taxon>Fungi</taxon>
        <taxon>Dikarya</taxon>
        <taxon>Ascomycota</taxon>
        <taxon>Pezizomycotina</taxon>
        <taxon>Eurotiomycetes</taxon>
        <taxon>Eurotiomycetidae</taxon>
        <taxon>Onygenales</taxon>
        <taxon>Onygenaceae</taxon>
        <taxon>Coccidioides</taxon>
    </lineage>
</organism>
<feature type="coiled-coil region" evidence="1">
    <location>
        <begin position="121"/>
        <end position="148"/>
    </location>
</feature>
<gene>
    <name evidence="3" type="ORF">CPAG_07468</name>
</gene>
<evidence type="ECO:0000256" key="1">
    <source>
        <dbReference type="SAM" id="Coils"/>
    </source>
</evidence>
<reference evidence="4" key="3">
    <citation type="journal article" date="2010" name="Genome Res.">
        <title>Population genomic sequencing of Coccidioides fungi reveals recent hybridization and transposon control.</title>
        <authorList>
            <person name="Neafsey D.E."/>
            <person name="Barker B.M."/>
            <person name="Sharpton T.J."/>
            <person name="Stajich J.E."/>
            <person name="Park D.J."/>
            <person name="Whiston E."/>
            <person name="Hung C.-Y."/>
            <person name="McMahan C."/>
            <person name="White J."/>
            <person name="Sykes S."/>
            <person name="Heiman D."/>
            <person name="Young S."/>
            <person name="Zeng Q."/>
            <person name="Abouelleil A."/>
            <person name="Aftuck L."/>
            <person name="Bessette D."/>
            <person name="Brown A."/>
            <person name="FitzGerald M."/>
            <person name="Lui A."/>
            <person name="Macdonald J.P."/>
            <person name="Priest M."/>
            <person name="Orbach M.J."/>
            <person name="Galgiani J.N."/>
            <person name="Kirkland T.N."/>
            <person name="Cole G.T."/>
            <person name="Birren B.W."/>
            <person name="Henn M.R."/>
            <person name="Taylor J.W."/>
            <person name="Rounsley S.D."/>
        </authorList>
    </citation>
    <scope>NUCLEOTIDE SEQUENCE [LARGE SCALE GENOMIC DNA]</scope>
    <source>
        <strain evidence="4">RMSCC 3488</strain>
    </source>
</reference>
<sequence length="551" mass="60029">MSAGWGYAFPHFNLPTGGNLGHAPLSGSVGQIVRPMDQPTLLESATVPSRTAGDARNPVGRFSLSALSPSQLERACFTPQSAVTCQQTPRPASSGHSVAVGDAPASETGPSNVTEYSSPALERALSTLSILERRVTKQESRIQELEERLSQPPETLLSAARSTFTNTISCVDLLDTHNQLDPSPVLDAQRNEVIMNLIQLKSTPTPSELSPSPLPDCLAGFDEIFGRESHPGIQDSSAQEDLEATGTLLGGIGSPTQLTHHRRIDSRTHQDSNMLLGMGDSPRGNDISPLISLSSDSEKQASDSFLLPDPLPWNGTISWTTKSVFSDARSIAAARKSQAPGISPALFDDGLVYEPREGDANIYRTVAILGLPGNIDMKTFLKGIRGGDVYSAYLHNTLQLSGSHMGIVTFNFQVHAVAYTEFAAKNGVYFNGKRAKVVLFKTPTYPIPQIMERNIFEFGHTRCVTIRGEYDPERYTMVAKFMKDNIRMSFDLGDRMVENDTETEITIRFNSIRAAGAAMEKLERFPLLAECDMYFDRDPCSEPLPGSKEGN</sequence>
<name>A0A0J6FDJ8_COCPO</name>
<dbReference type="EMBL" id="DS268113">
    <property type="protein sequence ID" value="KMM71161.1"/>
    <property type="molecule type" value="Genomic_DNA"/>
</dbReference>
<dbReference type="Proteomes" id="UP000054567">
    <property type="component" value="Unassembled WGS sequence"/>
</dbReference>
<evidence type="ECO:0000256" key="2">
    <source>
        <dbReference type="SAM" id="MobiDB-lite"/>
    </source>
</evidence>
<accession>A0A0J6FDJ8</accession>
<feature type="region of interest" description="Disordered" evidence="2">
    <location>
        <begin position="85"/>
        <end position="117"/>
    </location>
</feature>
<feature type="compositionally biased region" description="Polar residues" evidence="2">
    <location>
        <begin position="85"/>
        <end position="96"/>
    </location>
</feature>
<keyword evidence="1" id="KW-0175">Coiled coil</keyword>
<reference evidence="4" key="2">
    <citation type="journal article" date="2009" name="Genome Res.">
        <title>Comparative genomic analyses of the human fungal pathogens Coccidioides and their relatives.</title>
        <authorList>
            <person name="Sharpton T.J."/>
            <person name="Stajich J.E."/>
            <person name="Rounsley S.D."/>
            <person name="Gardner M.J."/>
            <person name="Wortman J.R."/>
            <person name="Jordar V.S."/>
            <person name="Maiti R."/>
            <person name="Kodira C.D."/>
            <person name="Neafsey D.E."/>
            <person name="Zeng Q."/>
            <person name="Hung C.-Y."/>
            <person name="McMahan C."/>
            <person name="Muszewska A."/>
            <person name="Grynberg M."/>
            <person name="Mandel M.A."/>
            <person name="Kellner E.M."/>
            <person name="Barker B.M."/>
            <person name="Galgiani J.N."/>
            <person name="Orbach M.J."/>
            <person name="Kirkland T.N."/>
            <person name="Cole G.T."/>
            <person name="Henn M.R."/>
            <person name="Birren B.W."/>
            <person name="Taylor J.W."/>
        </authorList>
    </citation>
    <scope>NUCLEOTIDE SEQUENCE [LARGE SCALE GENOMIC DNA]</scope>
    <source>
        <strain evidence="4">RMSCC 3488</strain>
    </source>
</reference>
<proteinExistence type="predicted"/>
<feature type="compositionally biased region" description="Polar residues" evidence="2">
    <location>
        <begin position="108"/>
        <end position="117"/>
    </location>
</feature>